<reference evidence="4 5" key="1">
    <citation type="submission" date="2019-12" db="EMBL/GenBank/DDBJ databases">
        <title>Spirosoma sp. HMF4905 genome sequencing and assembly.</title>
        <authorList>
            <person name="Kang H."/>
            <person name="Cha I."/>
            <person name="Kim H."/>
            <person name="Joh K."/>
        </authorList>
    </citation>
    <scope>NUCLEOTIDE SEQUENCE [LARGE SCALE GENOMIC DNA]</scope>
    <source>
        <strain evidence="4 5">HMF4905</strain>
    </source>
</reference>
<evidence type="ECO:0000256" key="2">
    <source>
        <dbReference type="ARBA" id="ARBA00023219"/>
    </source>
</evidence>
<gene>
    <name evidence="4" type="ORF">GO755_30535</name>
</gene>
<dbReference type="Proteomes" id="UP000436006">
    <property type="component" value="Unassembled WGS sequence"/>
</dbReference>
<dbReference type="GO" id="GO:0051276">
    <property type="term" value="P:chromosome organization"/>
    <property type="evidence" value="ECO:0007669"/>
    <property type="project" value="InterPro"/>
</dbReference>
<sequence>MNASQKKFVAAYCNHLNGAQAARDAGYSKRRAKQTASELLANKEVKDAIEAVLDNQAMPPAEAVRRLTDMGRATIAHFIRISPVVTEVPSKKEESEEDDDDQETETTPLSSMRAVLDLTTEEAQEYYHLIKKVKEGRYGLEVELHDAKDAIVKLLEVQGKIKPTGDTTNVTINIVRPSKSDKA</sequence>
<dbReference type="InterPro" id="IPR038713">
    <property type="entry name" value="Terminase_Gp1_N_sf"/>
</dbReference>
<feature type="region of interest" description="Disordered" evidence="3">
    <location>
        <begin position="87"/>
        <end position="110"/>
    </location>
</feature>
<dbReference type="RefSeq" id="WP_157589228.1">
    <property type="nucleotide sequence ID" value="NZ_WPIN01000015.1"/>
</dbReference>
<keyword evidence="1" id="KW-1188">Viral release from host cell</keyword>
<evidence type="ECO:0000256" key="1">
    <source>
        <dbReference type="ARBA" id="ARBA00022612"/>
    </source>
</evidence>
<evidence type="ECO:0000256" key="3">
    <source>
        <dbReference type="SAM" id="MobiDB-lite"/>
    </source>
</evidence>
<dbReference type="InterPro" id="IPR052404">
    <property type="entry name" value="SPP1-like_terminase"/>
</dbReference>
<dbReference type="InterPro" id="IPR005335">
    <property type="entry name" value="Terminase_ssu"/>
</dbReference>
<dbReference type="PANTHER" id="PTHR41328">
    <property type="entry name" value="TERMINASE SMALL SUBUNIT-RELATED"/>
    <property type="match status" value="1"/>
</dbReference>
<protein>
    <recommendedName>
        <fullName evidence="6">Terminase small subunit</fullName>
    </recommendedName>
</protein>
<keyword evidence="5" id="KW-1185">Reference proteome</keyword>
<dbReference type="Gene3D" id="1.10.10.1400">
    <property type="entry name" value="Terminase, small subunit, N-terminal DNA-binding domain, HTH motif"/>
    <property type="match status" value="1"/>
</dbReference>
<evidence type="ECO:0000313" key="4">
    <source>
        <dbReference type="EMBL" id="MVM34409.1"/>
    </source>
</evidence>
<accession>A0A7K1SKS4</accession>
<organism evidence="4 5">
    <name type="scientific">Spirosoma arboris</name>
    <dbReference type="NCBI Taxonomy" id="2682092"/>
    <lineage>
        <taxon>Bacteria</taxon>
        <taxon>Pseudomonadati</taxon>
        <taxon>Bacteroidota</taxon>
        <taxon>Cytophagia</taxon>
        <taxon>Cytophagales</taxon>
        <taxon>Cytophagaceae</taxon>
        <taxon>Spirosoma</taxon>
    </lineage>
</organism>
<proteinExistence type="predicted"/>
<feature type="compositionally biased region" description="Acidic residues" evidence="3">
    <location>
        <begin position="95"/>
        <end position="104"/>
    </location>
</feature>
<comment type="caution">
    <text evidence="4">The sequence shown here is derived from an EMBL/GenBank/DDBJ whole genome shotgun (WGS) entry which is preliminary data.</text>
</comment>
<dbReference type="EMBL" id="WPIN01000015">
    <property type="protein sequence ID" value="MVM34409.1"/>
    <property type="molecule type" value="Genomic_DNA"/>
</dbReference>
<evidence type="ECO:0000313" key="5">
    <source>
        <dbReference type="Proteomes" id="UP000436006"/>
    </source>
</evidence>
<dbReference type="PANTHER" id="PTHR41328:SF2">
    <property type="entry name" value="TERMINASE SMALL SUBUNIT"/>
    <property type="match status" value="1"/>
</dbReference>
<dbReference type="Pfam" id="PF03592">
    <property type="entry name" value="Terminase_2"/>
    <property type="match status" value="1"/>
</dbReference>
<name>A0A7K1SKS4_9BACT</name>
<dbReference type="AlphaFoldDB" id="A0A7K1SKS4"/>
<evidence type="ECO:0008006" key="6">
    <source>
        <dbReference type="Google" id="ProtNLM"/>
    </source>
</evidence>
<keyword evidence="2" id="KW-0231">Viral genome packaging</keyword>